<dbReference type="PANTHER" id="PTHR33360:SF2">
    <property type="entry name" value="TRANSPOSASE FOR INSERTION SEQUENCE ELEMENT IS200"/>
    <property type="match status" value="1"/>
</dbReference>
<accession>A0A450Y0J0</accession>
<dbReference type="SMART" id="SM01321">
    <property type="entry name" value="Y1_Tnp"/>
    <property type="match status" value="1"/>
</dbReference>
<sequence length="151" mass="17670">MPQSLSSLYVHSVFSVKNRNPFLKDAEIRRETHAFLGGVAKKLECPPIIVGGTEDHVHLLCRSSRIISQADYVKERKRVSTIWIKKREPALVTFAWQRGYGAFSVSISNLDSVRKYIAEQEEHHKKLSFQDEYRALLRKHGIEWDERYVWE</sequence>
<dbReference type="InterPro" id="IPR036515">
    <property type="entry name" value="Transposase_17_sf"/>
</dbReference>
<gene>
    <name evidence="2" type="ORF">BECKLPF1236C_GA0070990_103261</name>
</gene>
<dbReference type="GO" id="GO:0006313">
    <property type="term" value="P:DNA transposition"/>
    <property type="evidence" value="ECO:0007669"/>
    <property type="project" value="InterPro"/>
</dbReference>
<evidence type="ECO:0000259" key="1">
    <source>
        <dbReference type="SMART" id="SM01321"/>
    </source>
</evidence>
<proteinExistence type="predicted"/>
<dbReference type="GO" id="GO:0004803">
    <property type="term" value="F:transposase activity"/>
    <property type="evidence" value="ECO:0007669"/>
    <property type="project" value="InterPro"/>
</dbReference>
<reference evidence="2" key="1">
    <citation type="submission" date="2019-02" db="EMBL/GenBank/DDBJ databases">
        <authorList>
            <person name="Gruber-Vodicka R. H."/>
            <person name="Seah K. B. B."/>
        </authorList>
    </citation>
    <scope>NUCLEOTIDE SEQUENCE</scope>
    <source>
        <strain evidence="2">BECK_S426</strain>
    </source>
</reference>
<feature type="domain" description="Transposase IS200-like" evidence="1">
    <location>
        <begin position="5"/>
        <end position="120"/>
    </location>
</feature>
<dbReference type="GO" id="GO:0003677">
    <property type="term" value="F:DNA binding"/>
    <property type="evidence" value="ECO:0007669"/>
    <property type="project" value="InterPro"/>
</dbReference>
<dbReference type="PANTHER" id="PTHR33360">
    <property type="entry name" value="TRANSPOSASE FOR INSERTION SEQUENCE ELEMENT IS200"/>
    <property type="match status" value="1"/>
</dbReference>
<evidence type="ECO:0000313" key="2">
    <source>
        <dbReference type="EMBL" id="VFK35041.1"/>
    </source>
</evidence>
<dbReference type="InterPro" id="IPR002686">
    <property type="entry name" value="Transposase_17"/>
</dbReference>
<dbReference type="EMBL" id="CAADFP010000326">
    <property type="protein sequence ID" value="VFK35041.1"/>
    <property type="molecule type" value="Genomic_DNA"/>
</dbReference>
<name>A0A450Y0J0_9GAMM</name>
<dbReference type="Pfam" id="PF01797">
    <property type="entry name" value="Y1_Tnp"/>
    <property type="match status" value="1"/>
</dbReference>
<protein>
    <submittedName>
        <fullName evidence="2">REP element-mobilizing transposase RayT</fullName>
    </submittedName>
</protein>
<organism evidence="2">
    <name type="scientific">Candidatus Kentrum sp. LPFa</name>
    <dbReference type="NCBI Taxonomy" id="2126335"/>
    <lineage>
        <taxon>Bacteria</taxon>
        <taxon>Pseudomonadati</taxon>
        <taxon>Pseudomonadota</taxon>
        <taxon>Gammaproteobacteria</taxon>
        <taxon>Candidatus Kentrum</taxon>
    </lineage>
</organism>
<dbReference type="Gene3D" id="3.30.70.1290">
    <property type="entry name" value="Transposase IS200-like"/>
    <property type="match status" value="1"/>
</dbReference>
<dbReference type="SUPFAM" id="SSF143422">
    <property type="entry name" value="Transposase IS200-like"/>
    <property type="match status" value="1"/>
</dbReference>
<dbReference type="AlphaFoldDB" id="A0A450Y0J0"/>